<accession>A0A1F6V600</accession>
<dbReference type="AlphaFoldDB" id="A0A1F6V600"/>
<dbReference type="SUPFAM" id="SSF53613">
    <property type="entry name" value="Ribokinase-like"/>
    <property type="match status" value="1"/>
</dbReference>
<evidence type="ECO:0000256" key="1">
    <source>
        <dbReference type="ARBA" id="ARBA00022679"/>
    </source>
</evidence>
<dbReference type="Proteomes" id="UP000178700">
    <property type="component" value="Unassembled WGS sequence"/>
</dbReference>
<dbReference type="InterPro" id="IPR002139">
    <property type="entry name" value="Ribo/fructo_kinase"/>
</dbReference>
<keyword evidence="2" id="KW-0418">Kinase</keyword>
<comment type="caution">
    <text evidence="4">The sequence shown here is derived from an EMBL/GenBank/DDBJ whole genome shotgun (WGS) entry which is preliminary data.</text>
</comment>
<protein>
    <recommendedName>
        <fullName evidence="3">Carbohydrate kinase PfkB domain-containing protein</fullName>
    </recommendedName>
</protein>
<dbReference type="PRINTS" id="PR00990">
    <property type="entry name" value="RIBOKINASE"/>
</dbReference>
<dbReference type="InterPro" id="IPR011611">
    <property type="entry name" value="PfkB_dom"/>
</dbReference>
<evidence type="ECO:0000256" key="2">
    <source>
        <dbReference type="ARBA" id="ARBA00022777"/>
    </source>
</evidence>
<name>A0A1F6V600_9BACT</name>
<dbReference type="Gene3D" id="3.40.1190.20">
    <property type="match status" value="1"/>
</dbReference>
<evidence type="ECO:0000259" key="3">
    <source>
        <dbReference type="Pfam" id="PF00294"/>
    </source>
</evidence>
<dbReference type="GO" id="GO:0006796">
    <property type="term" value="P:phosphate-containing compound metabolic process"/>
    <property type="evidence" value="ECO:0007669"/>
    <property type="project" value="UniProtKB-ARBA"/>
</dbReference>
<dbReference type="InterPro" id="IPR029056">
    <property type="entry name" value="Ribokinase-like"/>
</dbReference>
<gene>
    <name evidence="4" type="ORF">A2642_03160</name>
</gene>
<feature type="domain" description="Carbohydrate kinase PfkB" evidence="3">
    <location>
        <begin position="40"/>
        <end position="304"/>
    </location>
</feature>
<reference evidence="4 5" key="1">
    <citation type="journal article" date="2016" name="Nat. Commun.">
        <title>Thousands of microbial genomes shed light on interconnected biogeochemical processes in an aquifer system.</title>
        <authorList>
            <person name="Anantharaman K."/>
            <person name="Brown C.T."/>
            <person name="Hug L.A."/>
            <person name="Sharon I."/>
            <person name="Castelle C.J."/>
            <person name="Probst A.J."/>
            <person name="Thomas B.C."/>
            <person name="Singh A."/>
            <person name="Wilkins M.J."/>
            <person name="Karaoz U."/>
            <person name="Brodie E.L."/>
            <person name="Williams K.H."/>
            <person name="Hubbard S.S."/>
            <person name="Banfield J.F."/>
        </authorList>
    </citation>
    <scope>NUCLEOTIDE SEQUENCE [LARGE SCALE GENOMIC DNA]</scope>
</reference>
<proteinExistence type="predicted"/>
<dbReference type="GO" id="GO:0016301">
    <property type="term" value="F:kinase activity"/>
    <property type="evidence" value="ECO:0007669"/>
    <property type="project" value="UniProtKB-KW"/>
</dbReference>
<dbReference type="EMBL" id="MFTJ01000030">
    <property type="protein sequence ID" value="OGI65083.1"/>
    <property type="molecule type" value="Genomic_DNA"/>
</dbReference>
<organism evidence="4 5">
    <name type="scientific">Candidatus Nomurabacteria bacterium RIFCSPHIGHO2_01_FULL_39_10</name>
    <dbReference type="NCBI Taxonomy" id="1801733"/>
    <lineage>
        <taxon>Bacteria</taxon>
        <taxon>Candidatus Nomuraibacteriota</taxon>
    </lineage>
</organism>
<dbReference type="PANTHER" id="PTHR10584:SF166">
    <property type="entry name" value="RIBOKINASE"/>
    <property type="match status" value="1"/>
</dbReference>
<sequence length="345" mass="38688">MLDLIAIGDVTEDVFLQIDDVSTVVCDSQNHNCELHIPFGTKLGVSRVDKLLGGNAGNMAIGASRLGLKSALYAEVGEDVQGDLLYTSLKENKVSTKYFFRKRGEKTNYSVVLNHHAERTILVHHEMRAYRVPKFERVKWVYLTSMAKGSEKIFSKIISYVGKNKVKLAFNPGTYQLHLGLEKLRPLIEKCSVLIMNTEEAQGLLQTEKRDFKLLLSSLWKVMKQERGIVVITDGENGAYCYDSEEYYYCPIVQVPIVERTGSGDAFSTGFVCALRYGESVAEALRWGTVNSAAVIGEIGPQAGLLRLAKMKKVLNENEGFKARVLLEREVMDEKVYVMKKKGKI</sequence>
<dbReference type="PANTHER" id="PTHR10584">
    <property type="entry name" value="SUGAR KINASE"/>
    <property type="match status" value="1"/>
</dbReference>
<keyword evidence="1" id="KW-0808">Transferase</keyword>
<dbReference type="Pfam" id="PF00294">
    <property type="entry name" value="PfkB"/>
    <property type="match status" value="1"/>
</dbReference>
<evidence type="ECO:0000313" key="4">
    <source>
        <dbReference type="EMBL" id="OGI65083.1"/>
    </source>
</evidence>
<evidence type="ECO:0000313" key="5">
    <source>
        <dbReference type="Proteomes" id="UP000178700"/>
    </source>
</evidence>